<feature type="domain" description="Amidohydrolase 3" evidence="1">
    <location>
        <begin position="69"/>
        <end position="543"/>
    </location>
</feature>
<dbReference type="InterPro" id="IPR011059">
    <property type="entry name" value="Metal-dep_hydrolase_composite"/>
</dbReference>
<dbReference type="Gene3D" id="3.10.310.70">
    <property type="match status" value="1"/>
</dbReference>
<evidence type="ECO:0000259" key="1">
    <source>
        <dbReference type="Pfam" id="PF07969"/>
    </source>
</evidence>
<dbReference type="GO" id="GO:0016810">
    <property type="term" value="F:hydrolase activity, acting on carbon-nitrogen (but not peptide) bonds"/>
    <property type="evidence" value="ECO:0007669"/>
    <property type="project" value="InterPro"/>
</dbReference>
<dbReference type="Proteomes" id="UP000886890">
    <property type="component" value="Unassembled WGS sequence"/>
</dbReference>
<dbReference type="InterPro" id="IPR033932">
    <property type="entry name" value="YtcJ-like"/>
</dbReference>
<name>A0A9D1XH22_9FIRM</name>
<organism evidence="2 3">
    <name type="scientific">Candidatus Fusicatenibacter merdavium</name>
    <dbReference type="NCBI Taxonomy" id="2838600"/>
    <lineage>
        <taxon>Bacteria</taxon>
        <taxon>Bacillati</taxon>
        <taxon>Bacillota</taxon>
        <taxon>Clostridia</taxon>
        <taxon>Lachnospirales</taxon>
        <taxon>Lachnospiraceae</taxon>
        <taxon>Fusicatenibacter</taxon>
    </lineage>
</organism>
<dbReference type="PANTHER" id="PTHR22642">
    <property type="entry name" value="IMIDAZOLONEPROPIONASE"/>
    <property type="match status" value="1"/>
</dbReference>
<reference evidence="2" key="1">
    <citation type="journal article" date="2021" name="PeerJ">
        <title>Extensive microbial diversity within the chicken gut microbiome revealed by metagenomics and culture.</title>
        <authorList>
            <person name="Gilroy R."/>
            <person name="Ravi A."/>
            <person name="Getino M."/>
            <person name="Pursley I."/>
            <person name="Horton D.L."/>
            <person name="Alikhan N.F."/>
            <person name="Baker D."/>
            <person name="Gharbi K."/>
            <person name="Hall N."/>
            <person name="Watson M."/>
            <person name="Adriaenssens E.M."/>
            <person name="Foster-Nyarko E."/>
            <person name="Jarju S."/>
            <person name="Secka A."/>
            <person name="Antonio M."/>
            <person name="Oren A."/>
            <person name="Chaudhuri R.R."/>
            <person name="La Ragione R."/>
            <person name="Hildebrand F."/>
            <person name="Pallen M.J."/>
        </authorList>
    </citation>
    <scope>NUCLEOTIDE SEQUENCE</scope>
    <source>
        <strain evidence="2">CHK183-1962</strain>
    </source>
</reference>
<dbReference type="CDD" id="cd01300">
    <property type="entry name" value="YtcJ_like"/>
    <property type="match status" value="1"/>
</dbReference>
<dbReference type="InterPro" id="IPR032466">
    <property type="entry name" value="Metal_Hydrolase"/>
</dbReference>
<accession>A0A9D1XH22</accession>
<evidence type="ECO:0000313" key="2">
    <source>
        <dbReference type="EMBL" id="HIX77855.1"/>
    </source>
</evidence>
<gene>
    <name evidence="2" type="ORF">H9734_09725</name>
</gene>
<proteinExistence type="predicted"/>
<dbReference type="PANTHER" id="PTHR22642:SF2">
    <property type="entry name" value="PROTEIN LONG AFTER FAR-RED 3"/>
    <property type="match status" value="1"/>
</dbReference>
<protein>
    <submittedName>
        <fullName evidence="2">Amidohydrolase</fullName>
    </submittedName>
</protein>
<evidence type="ECO:0000313" key="3">
    <source>
        <dbReference type="Proteomes" id="UP000886890"/>
    </source>
</evidence>
<dbReference type="Gene3D" id="3.20.20.140">
    <property type="entry name" value="Metal-dependent hydrolases"/>
    <property type="match status" value="1"/>
</dbReference>
<dbReference type="Gene3D" id="2.30.40.10">
    <property type="entry name" value="Urease, subunit C, domain 1"/>
    <property type="match status" value="1"/>
</dbReference>
<comment type="caution">
    <text evidence="2">The sequence shown here is derived from an EMBL/GenBank/DDBJ whole genome shotgun (WGS) entry which is preliminary data.</text>
</comment>
<sequence>MKEIQTKGDGARQTIYYGGTIRTMDEKEQAEAVLVSGGRIAAVGALGEVEREADLRRQAGKSEPEKIFLEGRTMLPAFIDAHSHFSGCASDMMQVDLGRAESFQEIREILQAYREDHNIPDGQWIRGKGYDHNRLKERTHPDRAVLDEALPSNPVMITHQSGHVGVFNTLALERLGVTGDTPSPEGGKIGKKDGTPTGYMEENAFVDYMKKVPMASMEEFLHAFREAQQCYAAHGITTVQEGMMVQELLPFYRALAEQDLLYLDVVLYADLRQKEQLTRELDACRSGYRDHIRLGGYKIFLDGSPQSRTAWLRAPYEGADDGYCGYGTMRDEEVKDAFRQAFQDQMQLLAHCNGDAACEQYIRCYEEVKREFPGREIHPVIVHAQLLSPDQLERVKKLRMIPSFFVAHVYHWGEVHRKNFGERRAERISLCRSALKQGIRFTFHQDSPVIAPDMLETVWCAVNRETEQGRVLGAQERIPVEEALKAVTIHAAWQYGEDREKGSITPGKSADFVILDGDPCRVDPEQIRKIRVVRTIKAGRSIYEDGSF</sequence>
<dbReference type="AlphaFoldDB" id="A0A9D1XH22"/>
<dbReference type="SUPFAM" id="SSF51338">
    <property type="entry name" value="Composite domain of metallo-dependent hydrolases"/>
    <property type="match status" value="1"/>
</dbReference>
<reference evidence="2" key="2">
    <citation type="submission" date="2021-04" db="EMBL/GenBank/DDBJ databases">
        <authorList>
            <person name="Gilroy R."/>
        </authorList>
    </citation>
    <scope>NUCLEOTIDE SEQUENCE</scope>
    <source>
        <strain evidence="2">CHK183-1962</strain>
    </source>
</reference>
<dbReference type="SUPFAM" id="SSF51556">
    <property type="entry name" value="Metallo-dependent hydrolases"/>
    <property type="match status" value="1"/>
</dbReference>
<dbReference type="EMBL" id="DXEK01000160">
    <property type="protein sequence ID" value="HIX77855.1"/>
    <property type="molecule type" value="Genomic_DNA"/>
</dbReference>
<dbReference type="Pfam" id="PF07969">
    <property type="entry name" value="Amidohydro_3"/>
    <property type="match status" value="1"/>
</dbReference>
<dbReference type="InterPro" id="IPR013108">
    <property type="entry name" value="Amidohydro_3"/>
</dbReference>